<dbReference type="EMBL" id="BAAAZU010000003">
    <property type="protein sequence ID" value="GAA3917299.1"/>
    <property type="molecule type" value="Genomic_DNA"/>
</dbReference>
<evidence type="ECO:0000256" key="5">
    <source>
        <dbReference type="SAM" id="SignalP"/>
    </source>
</evidence>
<comment type="similarity">
    <text evidence="1">Belongs to the peptidase S51 family.</text>
</comment>
<evidence type="ECO:0000313" key="7">
    <source>
        <dbReference type="Proteomes" id="UP001501727"/>
    </source>
</evidence>
<keyword evidence="4" id="KW-0720">Serine protease</keyword>
<protein>
    <recommendedName>
        <fullName evidence="8">Peptidase</fullName>
    </recommendedName>
</protein>
<keyword evidence="7" id="KW-1185">Reference proteome</keyword>
<dbReference type="InterPro" id="IPR029062">
    <property type="entry name" value="Class_I_gatase-like"/>
</dbReference>
<dbReference type="Proteomes" id="UP001501727">
    <property type="component" value="Unassembled WGS sequence"/>
</dbReference>
<dbReference type="Gene3D" id="3.40.50.880">
    <property type="match status" value="1"/>
</dbReference>
<sequence>MSLFAKLSAFLVRGRTRLFFSGAVLAACLLSGVAVAASPAPVAEGDGYRYYAIGDLAAARPGPVEPGLMLVGGGEWPYDAFRWMIARAGHGHIVVLRASGAAEAQDEFYNAIGGIASAQTFVFSDRKAASDPAVLAAIAAADGIFIAGGDQSNYVRYWKDTPLGAALDRHVREGKPLGGTSAGLAILGAWTYGAMDGGSMTSEVALRDPLDPGMTLVGDFLHLPYLEQVITDSHFARRDRLGRLVAFVARLRSDGVAGAVGLGIDEGAALCIDGDGVGRLYPGDQDGFAWLVRPTQPPARVVRGQPLEFSDVQVTGIGADSRLRLPGLEVQAPAFEKVARASGGELVLRDAAPFAPATSR</sequence>
<reference evidence="7" key="1">
    <citation type="journal article" date="2019" name="Int. J. Syst. Evol. Microbiol.">
        <title>The Global Catalogue of Microorganisms (GCM) 10K type strain sequencing project: providing services to taxonomists for standard genome sequencing and annotation.</title>
        <authorList>
            <consortium name="The Broad Institute Genomics Platform"/>
            <consortium name="The Broad Institute Genome Sequencing Center for Infectious Disease"/>
            <person name="Wu L."/>
            <person name="Ma J."/>
        </authorList>
    </citation>
    <scope>NUCLEOTIDE SEQUENCE [LARGE SCALE GENOMIC DNA]</scope>
    <source>
        <strain evidence="7">JCM 16916</strain>
    </source>
</reference>
<evidence type="ECO:0008006" key="8">
    <source>
        <dbReference type="Google" id="ProtNLM"/>
    </source>
</evidence>
<evidence type="ECO:0000256" key="1">
    <source>
        <dbReference type="ARBA" id="ARBA00006534"/>
    </source>
</evidence>
<dbReference type="SUPFAM" id="SSF52317">
    <property type="entry name" value="Class I glutamine amidotransferase-like"/>
    <property type="match status" value="1"/>
</dbReference>
<dbReference type="CDD" id="cd03145">
    <property type="entry name" value="GAT1_cyanophycinase"/>
    <property type="match status" value="1"/>
</dbReference>
<name>A0ABP7MC33_9GAMM</name>
<proteinExistence type="inferred from homology"/>
<gene>
    <name evidence="6" type="ORF">GCM10022229_08360</name>
</gene>
<evidence type="ECO:0000256" key="2">
    <source>
        <dbReference type="ARBA" id="ARBA00022670"/>
    </source>
</evidence>
<dbReference type="PANTHER" id="PTHR36175:SF1">
    <property type="entry name" value="CYANOPHYCINASE"/>
    <property type="match status" value="1"/>
</dbReference>
<evidence type="ECO:0000256" key="4">
    <source>
        <dbReference type="ARBA" id="ARBA00022825"/>
    </source>
</evidence>
<dbReference type="Pfam" id="PF03575">
    <property type="entry name" value="Peptidase_S51"/>
    <property type="match status" value="1"/>
</dbReference>
<evidence type="ECO:0000313" key="6">
    <source>
        <dbReference type="EMBL" id="GAA3917299.1"/>
    </source>
</evidence>
<keyword evidence="2" id="KW-0645">Protease</keyword>
<dbReference type="PANTHER" id="PTHR36175">
    <property type="entry name" value="CYANOPHYCINASE"/>
    <property type="match status" value="1"/>
</dbReference>
<keyword evidence="3" id="KW-0378">Hydrolase</keyword>
<evidence type="ECO:0000256" key="3">
    <source>
        <dbReference type="ARBA" id="ARBA00022801"/>
    </source>
</evidence>
<dbReference type="RefSeq" id="WP_344758672.1">
    <property type="nucleotide sequence ID" value="NZ_BAAAZU010000003.1"/>
</dbReference>
<comment type="caution">
    <text evidence="6">The sequence shown here is derived from an EMBL/GenBank/DDBJ whole genome shotgun (WGS) entry which is preliminary data.</text>
</comment>
<organism evidence="6 7">
    <name type="scientific">Luteimonas lutimaris</name>
    <dbReference type="NCBI Taxonomy" id="698645"/>
    <lineage>
        <taxon>Bacteria</taxon>
        <taxon>Pseudomonadati</taxon>
        <taxon>Pseudomonadota</taxon>
        <taxon>Gammaproteobacteria</taxon>
        <taxon>Lysobacterales</taxon>
        <taxon>Lysobacteraceae</taxon>
        <taxon>Luteimonas</taxon>
    </lineage>
</organism>
<keyword evidence="5" id="KW-0732">Signal</keyword>
<dbReference type="PROSITE" id="PS51257">
    <property type="entry name" value="PROKAR_LIPOPROTEIN"/>
    <property type="match status" value="1"/>
</dbReference>
<accession>A0ABP7MC33</accession>
<dbReference type="InterPro" id="IPR005320">
    <property type="entry name" value="Peptidase_S51"/>
</dbReference>
<feature type="chain" id="PRO_5046611278" description="Peptidase" evidence="5">
    <location>
        <begin position="37"/>
        <end position="360"/>
    </location>
</feature>
<feature type="signal peptide" evidence="5">
    <location>
        <begin position="1"/>
        <end position="36"/>
    </location>
</feature>